<keyword evidence="2" id="KW-1185">Reference proteome</keyword>
<reference evidence="2" key="1">
    <citation type="journal article" date="2015" name="Nat. Genet.">
        <title>The genome and transcriptome of the zoonotic hookworm Ancylostoma ceylanicum identify infection-specific gene families.</title>
        <authorList>
            <person name="Schwarz E.M."/>
            <person name="Hu Y."/>
            <person name="Antoshechkin I."/>
            <person name="Miller M.M."/>
            <person name="Sternberg P.W."/>
            <person name="Aroian R.V."/>
        </authorList>
    </citation>
    <scope>NUCLEOTIDE SEQUENCE</scope>
    <source>
        <strain evidence="2">HY135</strain>
    </source>
</reference>
<accession>A0A016RZC3</accession>
<dbReference type="Gene3D" id="3.30.420.10">
    <property type="entry name" value="Ribonuclease H-like superfamily/Ribonuclease H"/>
    <property type="match status" value="1"/>
</dbReference>
<dbReference type="GO" id="GO:0003676">
    <property type="term" value="F:nucleic acid binding"/>
    <property type="evidence" value="ECO:0007669"/>
    <property type="project" value="InterPro"/>
</dbReference>
<gene>
    <name evidence="1" type="primary">Acey_s0337.g2900</name>
    <name evidence="1" type="ORF">Y032_0337g2900</name>
</gene>
<evidence type="ECO:0000313" key="2">
    <source>
        <dbReference type="Proteomes" id="UP000024635"/>
    </source>
</evidence>
<evidence type="ECO:0000313" key="1">
    <source>
        <dbReference type="EMBL" id="EYB83344.1"/>
    </source>
</evidence>
<organism evidence="1 2">
    <name type="scientific">Ancylostoma ceylanicum</name>
    <dbReference type="NCBI Taxonomy" id="53326"/>
    <lineage>
        <taxon>Eukaryota</taxon>
        <taxon>Metazoa</taxon>
        <taxon>Ecdysozoa</taxon>
        <taxon>Nematoda</taxon>
        <taxon>Chromadorea</taxon>
        <taxon>Rhabditida</taxon>
        <taxon>Rhabditina</taxon>
        <taxon>Rhabditomorpha</taxon>
        <taxon>Strongyloidea</taxon>
        <taxon>Ancylostomatidae</taxon>
        <taxon>Ancylostomatinae</taxon>
        <taxon>Ancylostoma</taxon>
    </lineage>
</organism>
<protein>
    <submittedName>
        <fullName evidence="1">Uncharacterized protein</fullName>
    </submittedName>
</protein>
<sequence length="222" mass="25807">MWPLTRMQFALVYFRQSETTPVRLSHADVAGNFKLKTSVKARSPSLGRRGSARIRWIVSPALENLLVVTSRPAAFRNFHQVGKAGNLRYDFASEEHVELIRRQKKCKNLLALALEREVYKNLKSDLTISAESRKSSDRVEFVKEALFKYYLVPEKCQRRRGVPSLNELKAAIFEYWERLRPEGCEKYIMCIKRRLRRVVKLRGGNIIEGHETSADFEEDESD</sequence>
<proteinExistence type="predicted"/>
<dbReference type="EMBL" id="JARK01001673">
    <property type="protein sequence ID" value="EYB83344.1"/>
    <property type="molecule type" value="Genomic_DNA"/>
</dbReference>
<name>A0A016RZC3_9BILA</name>
<dbReference type="Proteomes" id="UP000024635">
    <property type="component" value="Unassembled WGS sequence"/>
</dbReference>
<dbReference type="AlphaFoldDB" id="A0A016RZC3"/>
<dbReference type="InterPro" id="IPR036397">
    <property type="entry name" value="RNaseH_sf"/>
</dbReference>
<comment type="caution">
    <text evidence="1">The sequence shown here is derived from an EMBL/GenBank/DDBJ whole genome shotgun (WGS) entry which is preliminary data.</text>
</comment>